<sequence length="149" mass="15366">MASGTSQSYLCYVVAPRSPDTRARWLTELSAMVMEARRLSQAYLSADTSGQSSLLEGSSPNGNGAVSGLVIPSKMSSVTAAALYPSGIFFDPALLELPKIGRIQPSALGSSSPGRSKLSCSGASVEPVVASMLDSLHLTANHTSTTTSV</sequence>
<evidence type="ECO:0000313" key="2">
    <source>
        <dbReference type="Proteomes" id="UP000316759"/>
    </source>
</evidence>
<organism evidence="1 2">
    <name type="scientific">Fasciola gigantica</name>
    <name type="common">Giant liver fluke</name>
    <dbReference type="NCBI Taxonomy" id="46835"/>
    <lineage>
        <taxon>Eukaryota</taxon>
        <taxon>Metazoa</taxon>
        <taxon>Spiralia</taxon>
        <taxon>Lophotrochozoa</taxon>
        <taxon>Platyhelminthes</taxon>
        <taxon>Trematoda</taxon>
        <taxon>Digenea</taxon>
        <taxon>Plagiorchiida</taxon>
        <taxon>Echinostomata</taxon>
        <taxon>Echinostomatoidea</taxon>
        <taxon>Fasciolidae</taxon>
        <taxon>Fasciola</taxon>
    </lineage>
</organism>
<reference evidence="1 2" key="1">
    <citation type="submission" date="2019-04" db="EMBL/GenBank/DDBJ databases">
        <title>Annotation for the trematode Fasciola gigantica.</title>
        <authorList>
            <person name="Choi Y.-J."/>
        </authorList>
    </citation>
    <scope>NUCLEOTIDE SEQUENCE [LARGE SCALE GENOMIC DNA]</scope>
    <source>
        <strain evidence="1">Uganda_cow_1</strain>
    </source>
</reference>
<dbReference type="STRING" id="46835.A0A504YMF7"/>
<dbReference type="AlphaFoldDB" id="A0A504YMF7"/>
<dbReference type="EMBL" id="SUNJ01011081">
    <property type="protein sequence ID" value="TPP59157.1"/>
    <property type="molecule type" value="Genomic_DNA"/>
</dbReference>
<dbReference type="Proteomes" id="UP000316759">
    <property type="component" value="Unassembled WGS sequence"/>
</dbReference>
<proteinExistence type="predicted"/>
<keyword evidence="2" id="KW-1185">Reference proteome</keyword>
<name>A0A504YMF7_FASGI</name>
<accession>A0A504YMF7</accession>
<protein>
    <submittedName>
        <fullName evidence="1">Kalirin</fullName>
    </submittedName>
</protein>
<comment type="caution">
    <text evidence="1">The sequence shown here is derived from an EMBL/GenBank/DDBJ whole genome shotgun (WGS) entry which is preliminary data.</text>
</comment>
<gene>
    <name evidence="1" type="ORF">FGIG_11730</name>
</gene>
<evidence type="ECO:0000313" key="1">
    <source>
        <dbReference type="EMBL" id="TPP59157.1"/>
    </source>
</evidence>